<feature type="domain" description="DNA polymerase III beta sliding clamp N-terminal" evidence="11">
    <location>
        <begin position="1"/>
        <end position="126"/>
    </location>
</feature>
<evidence type="ECO:0000259" key="13">
    <source>
        <dbReference type="Pfam" id="PF02768"/>
    </source>
</evidence>
<dbReference type="AlphaFoldDB" id="W4EPP1"/>
<dbReference type="GO" id="GO:0006271">
    <property type="term" value="P:DNA strand elongation involved in DNA replication"/>
    <property type="evidence" value="ECO:0007669"/>
    <property type="project" value="TreeGrafter"/>
</dbReference>
<name>W4EPP1_9BACL</name>
<keyword evidence="6 10" id="KW-0548">Nucleotidyltransferase</keyword>
<evidence type="ECO:0000256" key="2">
    <source>
        <dbReference type="ARBA" id="ARBA00010752"/>
    </source>
</evidence>
<feature type="domain" description="DNA polymerase III beta sliding clamp C-terminal" evidence="13">
    <location>
        <begin position="252"/>
        <end position="374"/>
    </location>
</feature>
<dbReference type="Pfam" id="PF02767">
    <property type="entry name" value="DNA_pol3_beta_2"/>
    <property type="match status" value="1"/>
</dbReference>
<dbReference type="GO" id="GO:0008408">
    <property type="term" value="F:3'-5' exonuclease activity"/>
    <property type="evidence" value="ECO:0007669"/>
    <property type="project" value="InterPro"/>
</dbReference>
<comment type="similarity">
    <text evidence="2 10">Belongs to the beta sliding clamp family.</text>
</comment>
<keyword evidence="4 10" id="KW-0963">Cytoplasm</keyword>
<dbReference type="SMART" id="SM00480">
    <property type="entry name" value="POL3Bc"/>
    <property type="match status" value="1"/>
</dbReference>
<dbReference type="GO" id="GO:0003887">
    <property type="term" value="F:DNA-directed DNA polymerase activity"/>
    <property type="evidence" value="ECO:0007669"/>
    <property type="project" value="UniProtKB-UniRule"/>
</dbReference>
<dbReference type="CDD" id="cd00140">
    <property type="entry name" value="beta_clamp"/>
    <property type="match status" value="1"/>
</dbReference>
<dbReference type="PATRIC" id="fig|1227360.4.peg.2953"/>
<dbReference type="InterPro" id="IPR022637">
    <property type="entry name" value="DNA_polIII_beta_cen"/>
</dbReference>
<evidence type="ECO:0000259" key="12">
    <source>
        <dbReference type="Pfam" id="PF02767"/>
    </source>
</evidence>
<dbReference type="InterPro" id="IPR001001">
    <property type="entry name" value="DNA_polIII_beta"/>
</dbReference>
<dbReference type="Pfam" id="PF02768">
    <property type="entry name" value="DNA_pol3_beta_3"/>
    <property type="match status" value="1"/>
</dbReference>
<dbReference type="PANTHER" id="PTHR30478">
    <property type="entry name" value="DNA POLYMERASE III SUBUNIT BETA"/>
    <property type="match status" value="1"/>
</dbReference>
<keyword evidence="9" id="KW-0238">DNA-binding</keyword>
<dbReference type="GO" id="GO:0003677">
    <property type="term" value="F:DNA binding"/>
    <property type="evidence" value="ECO:0007669"/>
    <property type="project" value="UniProtKB-UniRule"/>
</dbReference>
<keyword evidence="7 10" id="KW-0235">DNA replication</keyword>
<keyword evidence="5 10" id="KW-0808">Transferase</keyword>
<evidence type="ECO:0000313" key="14">
    <source>
        <dbReference type="EMBL" id="ETT82209.1"/>
    </source>
</evidence>
<comment type="subunit">
    <text evidence="10">Forms a ring-shaped head-to-tail homodimer around DNA.</text>
</comment>
<dbReference type="Proteomes" id="UP000019062">
    <property type="component" value="Unassembled WGS sequence"/>
</dbReference>
<dbReference type="PANTHER" id="PTHR30478:SF0">
    <property type="entry name" value="BETA SLIDING CLAMP"/>
    <property type="match status" value="1"/>
</dbReference>
<evidence type="ECO:0000259" key="11">
    <source>
        <dbReference type="Pfam" id="PF00712"/>
    </source>
</evidence>
<feature type="domain" description="DNA polymerase III beta sliding clamp central" evidence="12">
    <location>
        <begin position="136"/>
        <end position="248"/>
    </location>
</feature>
<evidence type="ECO:0000256" key="4">
    <source>
        <dbReference type="ARBA" id="ARBA00022490"/>
    </source>
</evidence>
<dbReference type="SUPFAM" id="SSF55979">
    <property type="entry name" value="DNA clamp"/>
    <property type="match status" value="3"/>
</dbReference>
<dbReference type="RefSeq" id="WP_038186668.1">
    <property type="nucleotide sequence ID" value="NZ_ASQA01000034.1"/>
</dbReference>
<sequence length="376" mass="41671">MEFIIDNKCFNKAISDVNKAVSLKTPFPILSGIKITANNNCIILVGSNSDIVIEKVIPLTIDGVKVLEVYHEGSVVISAKHLSEIVKKLPDKIHIKVSEKQLVTIQSDEIVTKVYGFNAEEYPSLPQIEEVKFIKIPSVELIDIIKQTVFAVSKSESKPVLTGVNMSFKDNHLSCVATNSHRLALRELAVESNVSGSFIVPSTSLNELIKLIDKETGVIHIFVTDSYIVFKSNTSSLFSRLIDGNYPNISGLLPNDSKTIITLNTNQLLKGIDRACLFASEWKNNNVHLEIKNDTKIRISSNSSEIGKIEETQNIKMINGETNLSISIDGSFLMDALKVIKEEEIRISFGGSMRPVLIEPIDNSSYLHLISPVRSY</sequence>
<dbReference type="NCBIfam" id="TIGR00663">
    <property type="entry name" value="dnan"/>
    <property type="match status" value="1"/>
</dbReference>
<dbReference type="Pfam" id="PF00712">
    <property type="entry name" value="DNA_pol3_beta"/>
    <property type="match status" value="1"/>
</dbReference>
<evidence type="ECO:0000256" key="1">
    <source>
        <dbReference type="ARBA" id="ARBA00004496"/>
    </source>
</evidence>
<dbReference type="eggNOG" id="COG0592">
    <property type="taxonomic scope" value="Bacteria"/>
</dbReference>
<evidence type="ECO:0000256" key="10">
    <source>
        <dbReference type="PIRNR" id="PIRNR000804"/>
    </source>
</evidence>
<evidence type="ECO:0000256" key="9">
    <source>
        <dbReference type="ARBA" id="ARBA00023125"/>
    </source>
</evidence>
<accession>W4EPP1</accession>
<reference evidence="14 15" key="1">
    <citation type="journal article" date="2014" name="BMC Genomics">
        <title>Genomic comparison of sporeforming bacilli isolated from milk.</title>
        <authorList>
            <person name="Moreno Switt A.I."/>
            <person name="Andrus A.D."/>
            <person name="Ranieri M.L."/>
            <person name="Orsi R.H."/>
            <person name="Ivy R."/>
            <person name="den Bakker H.C."/>
            <person name="Martin N.H."/>
            <person name="Wiedmann M."/>
            <person name="Boor K.J."/>
        </authorList>
    </citation>
    <scope>NUCLEOTIDE SEQUENCE [LARGE SCALE GENOMIC DNA]</scope>
    <source>
        <strain evidence="14 15">FSL R5-213</strain>
    </source>
</reference>
<evidence type="ECO:0000256" key="8">
    <source>
        <dbReference type="ARBA" id="ARBA00022932"/>
    </source>
</evidence>
<dbReference type="Gene3D" id="3.70.10.10">
    <property type="match status" value="1"/>
</dbReference>
<dbReference type="InterPro" id="IPR022635">
    <property type="entry name" value="DNA_polIII_beta_C"/>
</dbReference>
<protein>
    <recommendedName>
        <fullName evidence="3 10">Beta sliding clamp</fullName>
    </recommendedName>
</protein>
<dbReference type="EMBL" id="ASQA01000034">
    <property type="protein sequence ID" value="ETT82209.1"/>
    <property type="molecule type" value="Genomic_DNA"/>
</dbReference>
<comment type="caution">
    <text evidence="14">The sequence shown here is derived from an EMBL/GenBank/DDBJ whole genome shotgun (WGS) entry which is preliminary data.</text>
</comment>
<evidence type="ECO:0000313" key="15">
    <source>
        <dbReference type="Proteomes" id="UP000019062"/>
    </source>
</evidence>
<evidence type="ECO:0000256" key="7">
    <source>
        <dbReference type="ARBA" id="ARBA00022705"/>
    </source>
</evidence>
<dbReference type="InterPro" id="IPR022634">
    <property type="entry name" value="DNA_polIII_beta_N"/>
</dbReference>
<dbReference type="GO" id="GO:0005737">
    <property type="term" value="C:cytoplasm"/>
    <property type="evidence" value="ECO:0007669"/>
    <property type="project" value="UniProtKB-SubCell"/>
</dbReference>
<keyword evidence="15" id="KW-1185">Reference proteome</keyword>
<dbReference type="GO" id="GO:0009360">
    <property type="term" value="C:DNA polymerase III complex"/>
    <property type="evidence" value="ECO:0007669"/>
    <property type="project" value="InterPro"/>
</dbReference>
<evidence type="ECO:0000256" key="6">
    <source>
        <dbReference type="ARBA" id="ARBA00022695"/>
    </source>
</evidence>
<organism evidence="14 15">
    <name type="scientific">Viridibacillus arenosi FSL R5-213</name>
    <dbReference type="NCBI Taxonomy" id="1227360"/>
    <lineage>
        <taxon>Bacteria</taxon>
        <taxon>Bacillati</taxon>
        <taxon>Bacillota</taxon>
        <taxon>Bacilli</taxon>
        <taxon>Bacillales</taxon>
        <taxon>Caryophanaceae</taxon>
        <taxon>Viridibacillus</taxon>
    </lineage>
</organism>
<proteinExistence type="inferred from homology"/>
<evidence type="ECO:0000256" key="5">
    <source>
        <dbReference type="ARBA" id="ARBA00022679"/>
    </source>
</evidence>
<comment type="subcellular location">
    <subcellularLocation>
        <location evidence="1 10">Cytoplasm</location>
    </subcellularLocation>
</comment>
<dbReference type="PIRSF" id="PIRSF000804">
    <property type="entry name" value="DNA_pol_III_b"/>
    <property type="match status" value="1"/>
</dbReference>
<dbReference type="Gene3D" id="3.10.150.10">
    <property type="entry name" value="DNA Polymerase III, subunit A, domain 2"/>
    <property type="match status" value="1"/>
</dbReference>
<gene>
    <name evidence="14" type="ORF">C176_14502</name>
</gene>
<comment type="function">
    <text evidence="10">Confers DNA tethering and processivity to DNA polymerases and other proteins. Acts as a clamp, forming a ring around DNA (a reaction catalyzed by the clamp-loading complex) which diffuses in an ATP-independent manner freely and bidirectionally along dsDNA. Initially characterized for its ability to contact the catalytic subunit of DNA polymerase III (Pol III), a complex, multichain enzyme responsible for most of the replicative synthesis in bacteria; Pol III exhibits 3'-5' exonuclease proofreading activity. The beta chain is required for initiation of replication as well as for processivity of DNA replication.</text>
</comment>
<evidence type="ECO:0000256" key="3">
    <source>
        <dbReference type="ARBA" id="ARBA00021035"/>
    </source>
</evidence>
<dbReference type="InterPro" id="IPR046938">
    <property type="entry name" value="DNA_clamp_sf"/>
</dbReference>
<keyword evidence="8 10" id="KW-0239">DNA-directed DNA polymerase</keyword>